<protein>
    <submittedName>
        <fullName evidence="2">Uncharacterized protein</fullName>
    </submittedName>
</protein>
<dbReference type="AlphaFoldDB" id="A0A919IJ71"/>
<dbReference type="Proteomes" id="UP000619479">
    <property type="component" value="Unassembled WGS sequence"/>
</dbReference>
<dbReference type="EMBL" id="BOMH01000025">
    <property type="protein sequence ID" value="GID65471.1"/>
    <property type="molecule type" value="Genomic_DNA"/>
</dbReference>
<reference evidence="2" key="1">
    <citation type="submission" date="2021-01" db="EMBL/GenBank/DDBJ databases">
        <title>Whole genome shotgun sequence of Actinoplanes cyaneus NBRC 14990.</title>
        <authorList>
            <person name="Komaki H."/>
            <person name="Tamura T."/>
        </authorList>
    </citation>
    <scope>NUCLEOTIDE SEQUENCE</scope>
    <source>
        <strain evidence="2">NBRC 14990</strain>
    </source>
</reference>
<keyword evidence="3" id="KW-1185">Reference proteome</keyword>
<proteinExistence type="predicted"/>
<organism evidence="2 3">
    <name type="scientific">Actinoplanes cyaneus</name>
    <dbReference type="NCBI Taxonomy" id="52696"/>
    <lineage>
        <taxon>Bacteria</taxon>
        <taxon>Bacillati</taxon>
        <taxon>Actinomycetota</taxon>
        <taxon>Actinomycetes</taxon>
        <taxon>Micromonosporales</taxon>
        <taxon>Micromonosporaceae</taxon>
        <taxon>Actinoplanes</taxon>
    </lineage>
</organism>
<accession>A0A919IJ71</accession>
<evidence type="ECO:0000256" key="1">
    <source>
        <dbReference type="SAM" id="MobiDB-lite"/>
    </source>
</evidence>
<gene>
    <name evidence="2" type="ORF">Acy02nite_33520</name>
</gene>
<feature type="region of interest" description="Disordered" evidence="1">
    <location>
        <begin position="97"/>
        <end position="139"/>
    </location>
</feature>
<evidence type="ECO:0000313" key="2">
    <source>
        <dbReference type="EMBL" id="GID65471.1"/>
    </source>
</evidence>
<name>A0A919IJ71_9ACTN</name>
<feature type="compositionally biased region" description="Polar residues" evidence="1">
    <location>
        <begin position="129"/>
        <end position="139"/>
    </location>
</feature>
<evidence type="ECO:0000313" key="3">
    <source>
        <dbReference type="Proteomes" id="UP000619479"/>
    </source>
</evidence>
<comment type="caution">
    <text evidence="2">The sequence shown here is derived from an EMBL/GenBank/DDBJ whole genome shotgun (WGS) entry which is preliminary data.</text>
</comment>
<sequence>MRTDWAALPKAVTEEIADRVGGTHATPATAGDHAEIAATVTGTRGKVFVKAAHTDFGVRSLRFELRVSEAVRGSYSPVAASRVGIGRRGSSGLLRDEERAEVGVQGRGSHRSLDPRSGGVDIAVGGLPQPNQRMTTRGR</sequence>